<dbReference type="RefSeq" id="WP_046336828.1">
    <property type="nucleotide sequence ID" value="NZ_CAWMEF010000001.1"/>
</dbReference>
<dbReference type="EMBL" id="FO818637">
    <property type="protein sequence ID" value="CDM89783.1"/>
    <property type="molecule type" value="Genomic_DNA"/>
</dbReference>
<feature type="coiled-coil region" evidence="1">
    <location>
        <begin position="22"/>
        <end position="49"/>
    </location>
</feature>
<proteinExistence type="predicted"/>
<name>A0A0B6XAN5_XENBV</name>
<gene>
    <name evidence="2" type="ORF">XBW1_2426</name>
</gene>
<dbReference type="Proteomes" id="UP000032930">
    <property type="component" value="Chromosome"/>
</dbReference>
<keyword evidence="1" id="KW-0175">Coiled coil</keyword>
<organism evidence="2 3">
    <name type="scientific">Xenorhabdus bovienii</name>
    <name type="common">Xenorhabdus nematophila subsp. bovienii</name>
    <dbReference type="NCBI Taxonomy" id="40576"/>
    <lineage>
        <taxon>Bacteria</taxon>
        <taxon>Pseudomonadati</taxon>
        <taxon>Pseudomonadota</taxon>
        <taxon>Gammaproteobacteria</taxon>
        <taxon>Enterobacterales</taxon>
        <taxon>Morganellaceae</taxon>
        <taxon>Xenorhabdus</taxon>
    </lineage>
</organism>
<accession>A0A0B6XAN5</accession>
<reference evidence="2 3" key="1">
    <citation type="submission" date="2014-02" db="EMBL/GenBank/DDBJ databases">
        <authorList>
            <person name="Genoscope - CEA"/>
        </authorList>
    </citation>
    <scope>NUCLEOTIDE SEQUENCE [LARGE SCALE GENOMIC DNA]</scope>
    <source>
        <strain evidence="2 3">CS03</strain>
    </source>
</reference>
<dbReference type="AlphaFoldDB" id="A0A0B6XAN5"/>
<evidence type="ECO:0000313" key="3">
    <source>
        <dbReference type="Proteomes" id="UP000032930"/>
    </source>
</evidence>
<protein>
    <submittedName>
        <fullName evidence="2">Uncharacterized protein</fullName>
    </submittedName>
</protein>
<evidence type="ECO:0000256" key="1">
    <source>
        <dbReference type="SAM" id="Coils"/>
    </source>
</evidence>
<sequence>MYKNNDEAIDWETKMLLDDGIYTDTEQAYLEAEKIVNQIREQAKQHQIKQQFKLKVKSIKRQISNGYDYVNVPYANKKKH</sequence>
<dbReference type="KEGG" id="xbv:XBW1_2426"/>
<evidence type="ECO:0000313" key="2">
    <source>
        <dbReference type="EMBL" id="CDM89783.1"/>
    </source>
</evidence>